<keyword evidence="1" id="KW-0812">Transmembrane</keyword>
<dbReference type="Proteomes" id="UP001642360">
    <property type="component" value="Unassembled WGS sequence"/>
</dbReference>
<evidence type="ECO:0000313" key="3">
    <source>
        <dbReference type="Proteomes" id="UP001642360"/>
    </source>
</evidence>
<dbReference type="EMBL" id="CAUOFW020001726">
    <property type="protein sequence ID" value="CAK9148222.1"/>
    <property type="molecule type" value="Genomic_DNA"/>
</dbReference>
<keyword evidence="1" id="KW-1133">Transmembrane helix</keyword>
<name>A0ABC8RTQ5_9AQUA</name>
<evidence type="ECO:0000256" key="1">
    <source>
        <dbReference type="SAM" id="Phobius"/>
    </source>
</evidence>
<gene>
    <name evidence="2" type="ORF">ILEXP_LOCUS16158</name>
</gene>
<feature type="transmembrane region" description="Helical" evidence="1">
    <location>
        <begin position="114"/>
        <end position="136"/>
    </location>
</feature>
<protein>
    <submittedName>
        <fullName evidence="2">Uncharacterized protein</fullName>
    </submittedName>
</protein>
<dbReference type="AlphaFoldDB" id="A0ABC8RTQ5"/>
<organism evidence="2 3">
    <name type="scientific">Ilex paraguariensis</name>
    <name type="common">yerba mate</name>
    <dbReference type="NCBI Taxonomy" id="185542"/>
    <lineage>
        <taxon>Eukaryota</taxon>
        <taxon>Viridiplantae</taxon>
        <taxon>Streptophyta</taxon>
        <taxon>Embryophyta</taxon>
        <taxon>Tracheophyta</taxon>
        <taxon>Spermatophyta</taxon>
        <taxon>Magnoliopsida</taxon>
        <taxon>eudicotyledons</taxon>
        <taxon>Gunneridae</taxon>
        <taxon>Pentapetalae</taxon>
        <taxon>asterids</taxon>
        <taxon>campanulids</taxon>
        <taxon>Aquifoliales</taxon>
        <taxon>Aquifoliaceae</taxon>
        <taxon>Ilex</taxon>
    </lineage>
</organism>
<accession>A0ABC8RTQ5</accession>
<reference evidence="2 3" key="1">
    <citation type="submission" date="2024-02" db="EMBL/GenBank/DDBJ databases">
        <authorList>
            <person name="Vignale AGUSTIN F."/>
            <person name="Sosa J E."/>
            <person name="Modenutti C."/>
        </authorList>
    </citation>
    <scope>NUCLEOTIDE SEQUENCE [LARGE SCALE GENOMIC DNA]</scope>
</reference>
<keyword evidence="3" id="KW-1185">Reference proteome</keyword>
<evidence type="ECO:0000313" key="2">
    <source>
        <dbReference type="EMBL" id="CAK9148222.1"/>
    </source>
</evidence>
<proteinExistence type="predicted"/>
<sequence>MKTKQRKICQVPVCHDPVSAFAYCGLFIHLFLCNNEVYSTSLVTWKLEKTNKLFFLDFPNSTLIKKKGGLPLLPSLPLFLPSCNFKIVRLKLAVMEILSFSRVWGRNSRNGENCFIFIDYLILFLQACVYNLLAYLPACVISCSNLQISCMIRGPQP</sequence>
<comment type="caution">
    <text evidence="2">The sequence shown here is derived from an EMBL/GenBank/DDBJ whole genome shotgun (WGS) entry which is preliminary data.</text>
</comment>
<keyword evidence="1" id="KW-0472">Membrane</keyword>